<name>A0ABQ7E2Q1_BRACR</name>
<sequence length="359" mass="41001">MFYNMRELRMTHRHATEDELQQLTHNGFAAWLLSYVNDGLARGFVFDDWIRKFVRGPNYVVKSYPKYCTQGYAFTRKGHSWTTYDDGVSSCSGDDYSIVIGVTSVHSRRKLQYYDPFILASQADQVCYISYPRLTYRDDPWVTVTQINSRGRVDGNSDNEPLQPDSTSNLSAVEDLADVELVENFTEGFVFDDWIREFVWGPNYVVKSFPKYCMRGYAFTRKGHSRTTYDDGVSSCSGDDVYYGNIEEILEIQFSGMVGLRCQFAVTRQFAVCYISYPRVTYRDDPWVTVTQINPRGRVDGTSVNEPLQPDSTSNLSAVEDLADVELVENFTAFGLDVVVHSEDEAEVGEFDEDSENSD</sequence>
<reference evidence="2 3" key="1">
    <citation type="journal article" date="2020" name="BMC Genomics">
        <title>Intraspecific diversification of the crop wild relative Brassica cretica Lam. using demographic model selection.</title>
        <authorList>
            <person name="Kioukis A."/>
            <person name="Michalopoulou V.A."/>
            <person name="Briers L."/>
            <person name="Pirintsos S."/>
            <person name="Studholme D.J."/>
            <person name="Pavlidis P."/>
            <person name="Sarris P.F."/>
        </authorList>
    </citation>
    <scope>NUCLEOTIDE SEQUENCE [LARGE SCALE GENOMIC DNA]</scope>
    <source>
        <strain evidence="3">cv. PFS-1207/04</strain>
    </source>
</reference>
<comment type="caution">
    <text evidence="2">The sequence shown here is derived from an EMBL/GenBank/DDBJ whole genome shotgun (WGS) entry which is preliminary data.</text>
</comment>
<evidence type="ECO:0000313" key="2">
    <source>
        <dbReference type="EMBL" id="KAF3590783.1"/>
    </source>
</evidence>
<gene>
    <name evidence="2" type="ORF">DY000_02024043</name>
</gene>
<protein>
    <recommendedName>
        <fullName evidence="1">DUF4216 domain-containing protein</fullName>
    </recommendedName>
</protein>
<evidence type="ECO:0000313" key="3">
    <source>
        <dbReference type="Proteomes" id="UP000266723"/>
    </source>
</evidence>
<feature type="domain" description="DUF4216" evidence="1">
    <location>
        <begin position="101"/>
        <end position="141"/>
    </location>
</feature>
<dbReference type="InterPro" id="IPR025312">
    <property type="entry name" value="DUF4216"/>
</dbReference>
<dbReference type="EMBL" id="QGKV02000299">
    <property type="protein sequence ID" value="KAF3590783.1"/>
    <property type="molecule type" value="Genomic_DNA"/>
</dbReference>
<organism evidence="2 3">
    <name type="scientific">Brassica cretica</name>
    <name type="common">Mustard</name>
    <dbReference type="NCBI Taxonomy" id="69181"/>
    <lineage>
        <taxon>Eukaryota</taxon>
        <taxon>Viridiplantae</taxon>
        <taxon>Streptophyta</taxon>
        <taxon>Embryophyta</taxon>
        <taxon>Tracheophyta</taxon>
        <taxon>Spermatophyta</taxon>
        <taxon>Magnoliopsida</taxon>
        <taxon>eudicotyledons</taxon>
        <taxon>Gunneridae</taxon>
        <taxon>Pentapetalae</taxon>
        <taxon>rosids</taxon>
        <taxon>malvids</taxon>
        <taxon>Brassicales</taxon>
        <taxon>Brassicaceae</taxon>
        <taxon>Brassiceae</taxon>
        <taxon>Brassica</taxon>
    </lineage>
</organism>
<dbReference type="PANTHER" id="PTHR48258">
    <property type="entry name" value="DUF4218 DOMAIN-CONTAINING PROTEIN-RELATED"/>
    <property type="match status" value="1"/>
</dbReference>
<proteinExistence type="predicted"/>
<dbReference type="Proteomes" id="UP000266723">
    <property type="component" value="Unassembled WGS sequence"/>
</dbReference>
<evidence type="ECO:0000259" key="1">
    <source>
        <dbReference type="Pfam" id="PF13952"/>
    </source>
</evidence>
<accession>A0ABQ7E2Q1</accession>
<keyword evidence="3" id="KW-1185">Reference proteome</keyword>
<dbReference type="Pfam" id="PF13952">
    <property type="entry name" value="DUF4216"/>
    <property type="match status" value="1"/>
</dbReference>